<proteinExistence type="predicted"/>
<dbReference type="InterPro" id="IPR036866">
    <property type="entry name" value="RibonucZ/Hydroxyglut_hydro"/>
</dbReference>
<reference evidence="6 7" key="1">
    <citation type="submission" date="2024-09" db="EMBL/GenBank/DDBJ databases">
        <title>Laminarin stimulates single cell rates of sulfate reduction while oxygen inhibits transcriptomic activity in coastal marine sediment.</title>
        <authorList>
            <person name="Lindsay M."/>
            <person name="Orcutt B."/>
            <person name="Emerson D."/>
            <person name="Stepanauskas R."/>
            <person name="D'Angelo T."/>
        </authorList>
    </citation>
    <scope>NUCLEOTIDE SEQUENCE [LARGE SCALE GENOMIC DNA]</scope>
    <source>
        <strain evidence="6">SAG AM-311-K15</strain>
    </source>
</reference>
<evidence type="ECO:0000256" key="4">
    <source>
        <dbReference type="ARBA" id="ARBA00022833"/>
    </source>
</evidence>
<evidence type="ECO:0000256" key="3">
    <source>
        <dbReference type="ARBA" id="ARBA00022801"/>
    </source>
</evidence>
<dbReference type="InterPro" id="IPR051453">
    <property type="entry name" value="MBL_Glyoxalase_II"/>
</dbReference>
<accession>A0ABV6YWX6</accession>
<dbReference type="PANTHER" id="PTHR46233:SF3">
    <property type="entry name" value="HYDROXYACYLGLUTATHIONE HYDROLASE GLOC"/>
    <property type="match status" value="1"/>
</dbReference>
<comment type="cofactor">
    <cofactor evidence="1">
        <name>Zn(2+)</name>
        <dbReference type="ChEBI" id="CHEBI:29105"/>
    </cofactor>
</comment>
<keyword evidence="2" id="KW-0479">Metal-binding</keyword>
<dbReference type="Proteomes" id="UP001594351">
    <property type="component" value="Unassembled WGS sequence"/>
</dbReference>
<dbReference type="InterPro" id="IPR001279">
    <property type="entry name" value="Metallo-B-lactamas"/>
</dbReference>
<keyword evidence="4" id="KW-0862">Zinc</keyword>
<organism evidence="6 7">
    <name type="scientific">candidate division CSSED10-310 bacterium</name>
    <dbReference type="NCBI Taxonomy" id="2855610"/>
    <lineage>
        <taxon>Bacteria</taxon>
        <taxon>Bacteria division CSSED10-310</taxon>
    </lineage>
</organism>
<evidence type="ECO:0000313" key="6">
    <source>
        <dbReference type="EMBL" id="MFC1850679.1"/>
    </source>
</evidence>
<dbReference type="PANTHER" id="PTHR46233">
    <property type="entry name" value="HYDROXYACYLGLUTATHIONE HYDROLASE GLOC"/>
    <property type="match status" value="1"/>
</dbReference>
<dbReference type="EMBL" id="JBHPBY010000116">
    <property type="protein sequence ID" value="MFC1850679.1"/>
    <property type="molecule type" value="Genomic_DNA"/>
</dbReference>
<evidence type="ECO:0000256" key="1">
    <source>
        <dbReference type="ARBA" id="ARBA00001947"/>
    </source>
</evidence>
<feature type="domain" description="Metallo-beta-lactamase" evidence="5">
    <location>
        <begin position="12"/>
        <end position="189"/>
    </location>
</feature>
<dbReference type="CDD" id="cd06262">
    <property type="entry name" value="metallo-hydrolase-like_MBL-fold"/>
    <property type="match status" value="1"/>
</dbReference>
<dbReference type="SUPFAM" id="SSF56281">
    <property type="entry name" value="Metallo-hydrolase/oxidoreductase"/>
    <property type="match status" value="1"/>
</dbReference>
<keyword evidence="3" id="KW-0378">Hydrolase</keyword>
<protein>
    <submittedName>
        <fullName evidence="6">MBL fold metallo-hydrolase</fullName>
    </submittedName>
</protein>
<dbReference type="Pfam" id="PF00753">
    <property type="entry name" value="Lactamase_B"/>
    <property type="match status" value="1"/>
</dbReference>
<comment type="caution">
    <text evidence="6">The sequence shown here is derived from an EMBL/GenBank/DDBJ whole genome shotgun (WGS) entry which is preliminary data.</text>
</comment>
<keyword evidence="7" id="KW-1185">Reference proteome</keyword>
<evidence type="ECO:0000313" key="7">
    <source>
        <dbReference type="Proteomes" id="UP001594351"/>
    </source>
</evidence>
<gene>
    <name evidence="6" type="ORF">ACFL27_10850</name>
</gene>
<dbReference type="SMART" id="SM00849">
    <property type="entry name" value="Lactamase_B"/>
    <property type="match status" value="1"/>
</dbReference>
<evidence type="ECO:0000259" key="5">
    <source>
        <dbReference type="SMART" id="SM00849"/>
    </source>
</evidence>
<sequence>MILEQFCVTAMAVFCYLIGDESSKRAALIDPAGDHHLILPKLKEYDLTVDWIINTHGHWDHTAGNDATANETGAKILIHEGDAQRLKSIPNRIFSRFLGGRKSPDPVQLLQDGDNIDVGELSLKVIHTPGHSEGSICLYHDGNIFTGDTLFTEGHGRTDFPGGSIQKIMDSIQNKILSLPDDTIIWPGHNYGRFPRSTVREQKSIYL</sequence>
<evidence type="ECO:0000256" key="2">
    <source>
        <dbReference type="ARBA" id="ARBA00022723"/>
    </source>
</evidence>
<name>A0ABV6YWX6_UNCC1</name>
<dbReference type="Gene3D" id="3.60.15.10">
    <property type="entry name" value="Ribonuclease Z/Hydroxyacylglutathione hydrolase-like"/>
    <property type="match status" value="1"/>
</dbReference>